<feature type="transmembrane region" description="Helical" evidence="6">
    <location>
        <begin position="389"/>
        <end position="412"/>
    </location>
</feature>
<feature type="region of interest" description="Disordered" evidence="5">
    <location>
        <begin position="1"/>
        <end position="63"/>
    </location>
</feature>
<feature type="transmembrane region" description="Helical" evidence="6">
    <location>
        <begin position="164"/>
        <end position="184"/>
    </location>
</feature>
<feature type="transmembrane region" description="Helical" evidence="6">
    <location>
        <begin position="357"/>
        <end position="377"/>
    </location>
</feature>
<evidence type="ECO:0000313" key="8">
    <source>
        <dbReference type="EMBL" id="CAD9238985.1"/>
    </source>
</evidence>
<feature type="transmembrane region" description="Helical" evidence="6">
    <location>
        <begin position="318"/>
        <end position="345"/>
    </location>
</feature>
<dbReference type="EMBL" id="HBGI01001114">
    <property type="protein sequence ID" value="CAD9238985.1"/>
    <property type="molecule type" value="Transcribed_RNA"/>
</dbReference>
<dbReference type="InterPro" id="IPR035952">
    <property type="entry name" value="Rhomboid-like_sf"/>
</dbReference>
<feature type="compositionally biased region" description="Basic and acidic residues" evidence="5">
    <location>
        <begin position="20"/>
        <end position="31"/>
    </location>
</feature>
<feature type="transmembrane region" description="Helical" evidence="6">
    <location>
        <begin position="286"/>
        <end position="306"/>
    </location>
</feature>
<feature type="transmembrane region" description="Helical" evidence="6">
    <location>
        <begin position="439"/>
        <end position="461"/>
    </location>
</feature>
<evidence type="ECO:0000256" key="2">
    <source>
        <dbReference type="ARBA" id="ARBA00022692"/>
    </source>
</evidence>
<sequence length="463" mass="51120">MRCFSAETDGQGCLSGLRAGAEERGGEHDPVNSDAEEPGSDLEAQHRQPEEGEEDPDPMPEMFVTSSSETLLIPVFLKDYTEQQKANLSSEDYELGHRGGKGGELVLTRGVIDKTRNVPFNTALRKRQLWSQLFGMLMFVLYELAIILAQILAGGTSESIRLQYMFYGAASSIVMLPVVTIAYVKCSWQYLNTHTLLSDWIVYAMQVFLPLPFGYRRGAYGATLHVPWFTALVIAVWSLMFVLTGPFGTGIGLTYMKVCDGHSITFANLMANFMHGSPMHLISNSLILLCFGVITEVPYGAVRAYLPVVLALPLVQPMMGFCGYVGGSALWGLLAGTSVAVWFSTLHWNANWDARNAAANFARGFGMLWLMNVIQVFGDMLRADGEGHLSHWVHASAQLTGFLFALVCMPLFERRVMHAPGEFSAKDAKPSSSSIWYHWYRIVAAVGLLCSMAYVIPAFFIEA</sequence>
<organism evidence="8">
    <name type="scientific">Erythrolobus australicus</name>
    <dbReference type="NCBI Taxonomy" id="1077150"/>
    <lineage>
        <taxon>Eukaryota</taxon>
        <taxon>Rhodophyta</taxon>
        <taxon>Bangiophyceae</taxon>
        <taxon>Porphyridiales</taxon>
        <taxon>Porphyridiaceae</taxon>
        <taxon>Erythrolobus</taxon>
    </lineage>
</organism>
<evidence type="ECO:0000256" key="4">
    <source>
        <dbReference type="ARBA" id="ARBA00023136"/>
    </source>
</evidence>
<evidence type="ECO:0000256" key="6">
    <source>
        <dbReference type="SAM" id="Phobius"/>
    </source>
</evidence>
<accession>A0A7S1TM79</accession>
<reference evidence="8" key="1">
    <citation type="submission" date="2021-01" db="EMBL/GenBank/DDBJ databases">
        <authorList>
            <person name="Corre E."/>
            <person name="Pelletier E."/>
            <person name="Niang G."/>
            <person name="Scheremetjew M."/>
            <person name="Finn R."/>
            <person name="Kale V."/>
            <person name="Holt S."/>
            <person name="Cochrane G."/>
            <person name="Meng A."/>
            <person name="Brown T."/>
            <person name="Cohen L."/>
        </authorList>
    </citation>
    <scope>NUCLEOTIDE SEQUENCE</scope>
    <source>
        <strain evidence="8">CCMP3124</strain>
    </source>
</reference>
<evidence type="ECO:0000256" key="3">
    <source>
        <dbReference type="ARBA" id="ARBA00022989"/>
    </source>
</evidence>
<comment type="subcellular location">
    <subcellularLocation>
        <location evidence="1">Membrane</location>
        <topology evidence="1">Multi-pass membrane protein</topology>
    </subcellularLocation>
</comment>
<dbReference type="InterPro" id="IPR022764">
    <property type="entry name" value="Peptidase_S54_rhomboid_dom"/>
</dbReference>
<feature type="transmembrane region" description="Helical" evidence="6">
    <location>
        <begin position="196"/>
        <end position="215"/>
    </location>
</feature>
<keyword evidence="4 6" id="KW-0472">Membrane</keyword>
<dbReference type="SUPFAM" id="SSF144091">
    <property type="entry name" value="Rhomboid-like"/>
    <property type="match status" value="1"/>
</dbReference>
<dbReference type="AlphaFoldDB" id="A0A7S1TM79"/>
<feature type="transmembrane region" description="Helical" evidence="6">
    <location>
        <begin position="133"/>
        <end position="152"/>
    </location>
</feature>
<evidence type="ECO:0000256" key="1">
    <source>
        <dbReference type="ARBA" id="ARBA00004141"/>
    </source>
</evidence>
<protein>
    <recommendedName>
        <fullName evidence="7">Peptidase S54 rhomboid domain-containing protein</fullName>
    </recommendedName>
</protein>
<dbReference type="GO" id="GO:0016020">
    <property type="term" value="C:membrane"/>
    <property type="evidence" value="ECO:0007669"/>
    <property type="project" value="UniProtKB-SubCell"/>
</dbReference>
<keyword evidence="3 6" id="KW-1133">Transmembrane helix</keyword>
<feature type="transmembrane region" description="Helical" evidence="6">
    <location>
        <begin position="227"/>
        <end position="247"/>
    </location>
</feature>
<dbReference type="GO" id="GO:0004252">
    <property type="term" value="F:serine-type endopeptidase activity"/>
    <property type="evidence" value="ECO:0007669"/>
    <property type="project" value="InterPro"/>
</dbReference>
<keyword evidence="2 6" id="KW-0812">Transmembrane</keyword>
<evidence type="ECO:0000256" key="5">
    <source>
        <dbReference type="SAM" id="MobiDB-lite"/>
    </source>
</evidence>
<gene>
    <name evidence="8" type="ORF">EAUS1353_LOCUS715</name>
</gene>
<name>A0A7S1TM79_9RHOD</name>
<feature type="domain" description="Peptidase S54 rhomboid" evidence="7">
    <location>
        <begin position="270"/>
        <end position="409"/>
    </location>
</feature>
<evidence type="ECO:0000259" key="7">
    <source>
        <dbReference type="Pfam" id="PF01694"/>
    </source>
</evidence>
<dbReference type="Pfam" id="PF01694">
    <property type="entry name" value="Rhomboid"/>
    <property type="match status" value="1"/>
</dbReference>
<proteinExistence type="predicted"/>